<dbReference type="AlphaFoldDB" id="A0A7C8Z7Z0"/>
<feature type="compositionally biased region" description="Low complexity" evidence="1">
    <location>
        <begin position="7"/>
        <end position="17"/>
    </location>
</feature>
<name>A0A7C8Z7Z0_OPUST</name>
<evidence type="ECO:0000313" key="2">
    <source>
        <dbReference type="EMBL" id="MBA4635750.1"/>
    </source>
</evidence>
<feature type="compositionally biased region" description="Basic and acidic residues" evidence="1">
    <location>
        <begin position="43"/>
        <end position="52"/>
    </location>
</feature>
<feature type="region of interest" description="Disordered" evidence="1">
    <location>
        <begin position="1"/>
        <end position="52"/>
    </location>
</feature>
<reference evidence="2" key="1">
    <citation type="journal article" date="2013" name="J. Plant Res.">
        <title>Effect of fungi and light on seed germination of three Opuntia species from semiarid lands of central Mexico.</title>
        <authorList>
            <person name="Delgado-Sanchez P."/>
            <person name="Jimenez-Bremont J.F."/>
            <person name="Guerrero-Gonzalez Mde L."/>
            <person name="Flores J."/>
        </authorList>
    </citation>
    <scope>NUCLEOTIDE SEQUENCE</scope>
    <source>
        <tissue evidence="2">Cladode</tissue>
    </source>
</reference>
<feature type="compositionally biased region" description="Pro residues" evidence="1">
    <location>
        <begin position="18"/>
        <end position="29"/>
    </location>
</feature>
<protein>
    <submittedName>
        <fullName evidence="2">Uncharacterized protein</fullName>
    </submittedName>
</protein>
<dbReference type="EMBL" id="GISG01096670">
    <property type="protein sequence ID" value="MBA4635750.1"/>
    <property type="molecule type" value="Transcribed_RNA"/>
</dbReference>
<reference evidence="2" key="2">
    <citation type="submission" date="2020-07" db="EMBL/GenBank/DDBJ databases">
        <authorList>
            <person name="Vera ALvarez R."/>
            <person name="Arias-Moreno D.M."/>
            <person name="Jimenez-Jacinto V."/>
            <person name="Jimenez-Bremont J.F."/>
            <person name="Swaminathan K."/>
            <person name="Moose S.P."/>
            <person name="Guerrero-Gonzalez M.L."/>
            <person name="Marino-Ramirez L."/>
            <person name="Landsman D."/>
            <person name="Rodriguez-Kessler M."/>
            <person name="Delgado-Sanchez P."/>
        </authorList>
    </citation>
    <scope>NUCLEOTIDE SEQUENCE</scope>
    <source>
        <tissue evidence="2">Cladode</tissue>
    </source>
</reference>
<sequence>MPSNRRALSTSTSSLASPPSPSPGSPPPTGLQLDSQASFRRQPAAEREEERERFRWGVTDRGILMWRRRRGVELWGSTMEGDTEDRESITAAASAMNIVFSGEIGGERKKERRI</sequence>
<organism evidence="2">
    <name type="scientific">Opuntia streptacantha</name>
    <name type="common">Prickly pear cactus</name>
    <name type="synonym">Opuntia cardona</name>
    <dbReference type="NCBI Taxonomy" id="393608"/>
    <lineage>
        <taxon>Eukaryota</taxon>
        <taxon>Viridiplantae</taxon>
        <taxon>Streptophyta</taxon>
        <taxon>Embryophyta</taxon>
        <taxon>Tracheophyta</taxon>
        <taxon>Spermatophyta</taxon>
        <taxon>Magnoliopsida</taxon>
        <taxon>eudicotyledons</taxon>
        <taxon>Gunneridae</taxon>
        <taxon>Pentapetalae</taxon>
        <taxon>Caryophyllales</taxon>
        <taxon>Cactineae</taxon>
        <taxon>Cactaceae</taxon>
        <taxon>Opuntioideae</taxon>
        <taxon>Opuntia</taxon>
    </lineage>
</organism>
<evidence type="ECO:0000256" key="1">
    <source>
        <dbReference type="SAM" id="MobiDB-lite"/>
    </source>
</evidence>
<accession>A0A7C8Z7Z0</accession>
<proteinExistence type="predicted"/>